<dbReference type="Pfam" id="PF00010">
    <property type="entry name" value="HLH"/>
    <property type="match status" value="1"/>
</dbReference>
<dbReference type="InterPro" id="IPR045843">
    <property type="entry name" value="IND-like"/>
</dbReference>
<evidence type="ECO:0000256" key="4">
    <source>
        <dbReference type="ARBA" id="ARBA00023242"/>
    </source>
</evidence>
<dbReference type="InterPro" id="IPR011598">
    <property type="entry name" value="bHLH_dom"/>
</dbReference>
<evidence type="ECO:0000256" key="3">
    <source>
        <dbReference type="ARBA" id="ARBA00023163"/>
    </source>
</evidence>
<dbReference type="AlphaFoldDB" id="A0A834ZRL3"/>
<evidence type="ECO:0000256" key="2">
    <source>
        <dbReference type="ARBA" id="ARBA00023015"/>
    </source>
</evidence>
<accession>A0A834ZRL3</accession>
<evidence type="ECO:0000313" key="6">
    <source>
        <dbReference type="EMBL" id="KAF8410290.1"/>
    </source>
</evidence>
<feature type="domain" description="BHLH" evidence="5">
    <location>
        <begin position="20"/>
        <end position="69"/>
    </location>
</feature>
<dbReference type="InterPro" id="IPR036638">
    <property type="entry name" value="HLH_DNA-bd_sf"/>
</dbReference>
<keyword evidence="3" id="KW-0804">Transcription</keyword>
<dbReference type="GO" id="GO:0003700">
    <property type="term" value="F:DNA-binding transcription factor activity"/>
    <property type="evidence" value="ECO:0007669"/>
    <property type="project" value="InterPro"/>
</dbReference>
<keyword evidence="4" id="KW-0539">Nucleus</keyword>
<dbReference type="EMBL" id="JABCRI010000002">
    <property type="protein sequence ID" value="KAF8410290.1"/>
    <property type="molecule type" value="Genomic_DNA"/>
</dbReference>
<dbReference type="GO" id="GO:0046983">
    <property type="term" value="F:protein dimerization activity"/>
    <property type="evidence" value="ECO:0007669"/>
    <property type="project" value="InterPro"/>
</dbReference>
<comment type="subcellular location">
    <subcellularLocation>
        <location evidence="1">Nucleus</location>
    </subcellularLocation>
</comment>
<dbReference type="GO" id="GO:0005634">
    <property type="term" value="C:nucleus"/>
    <property type="evidence" value="ECO:0007669"/>
    <property type="project" value="UniProtKB-SubCell"/>
</dbReference>
<dbReference type="Gene3D" id="4.10.280.10">
    <property type="entry name" value="Helix-loop-helix DNA-binding domain"/>
    <property type="match status" value="1"/>
</dbReference>
<reference evidence="6 7" key="1">
    <citation type="submission" date="2020-04" db="EMBL/GenBank/DDBJ databases">
        <title>Plant Genome Project.</title>
        <authorList>
            <person name="Zhang R.-G."/>
        </authorList>
    </citation>
    <scope>NUCLEOTIDE SEQUENCE [LARGE SCALE GENOMIC DNA]</scope>
    <source>
        <strain evidence="6">YNK0</strain>
        <tissue evidence="6">Leaf</tissue>
    </source>
</reference>
<name>A0A834ZRL3_TETSI</name>
<protein>
    <recommendedName>
        <fullName evidence="5">BHLH domain-containing protein</fullName>
    </recommendedName>
</protein>
<dbReference type="SMART" id="SM00353">
    <property type="entry name" value="HLH"/>
    <property type="match status" value="1"/>
</dbReference>
<evidence type="ECO:0000259" key="5">
    <source>
        <dbReference type="PROSITE" id="PS50888"/>
    </source>
</evidence>
<keyword evidence="7" id="KW-1185">Reference proteome</keyword>
<dbReference type="SUPFAM" id="SSF47459">
    <property type="entry name" value="HLH, helix-loop-helix DNA-binding domain"/>
    <property type="match status" value="1"/>
</dbReference>
<comment type="caution">
    <text evidence="6">The sequence shown here is derived from an EMBL/GenBank/DDBJ whole genome shotgun (WGS) entry which is preliminary data.</text>
</comment>
<keyword evidence="2" id="KW-0805">Transcription regulation</keyword>
<evidence type="ECO:0000313" key="7">
    <source>
        <dbReference type="Proteomes" id="UP000655225"/>
    </source>
</evidence>
<gene>
    <name evidence="6" type="ORF">HHK36_002816</name>
</gene>
<dbReference type="PANTHER" id="PTHR45914">
    <property type="entry name" value="TRANSCRIPTION FACTOR HEC3-RELATED"/>
    <property type="match status" value="1"/>
</dbReference>
<evidence type="ECO:0000256" key="1">
    <source>
        <dbReference type="ARBA" id="ARBA00004123"/>
    </source>
</evidence>
<dbReference type="OrthoDB" id="1921534at2759"/>
<dbReference type="PANTHER" id="PTHR45914:SF24">
    <property type="entry name" value="BHLH DOMAIN-CONTAINING PROTEIN"/>
    <property type="match status" value="1"/>
</dbReference>
<proteinExistence type="predicted"/>
<dbReference type="PROSITE" id="PS50888">
    <property type="entry name" value="BHLH"/>
    <property type="match status" value="1"/>
</dbReference>
<dbReference type="Proteomes" id="UP000655225">
    <property type="component" value="Unassembled WGS sequence"/>
</dbReference>
<sequence length="112" mass="12781">MSLVYYCDNVEEGTKKPNNGCLSAQSIFARHRRRKNTEKTQVLRKLIPGETKMNTAEMFQAASKYVRYLQAQVRLLELMGSIQESKGPSHVEELKVLLASPLIQEKLSLLEK</sequence>
<organism evidence="6 7">
    <name type="scientific">Tetracentron sinense</name>
    <name type="common">Spur-leaf</name>
    <dbReference type="NCBI Taxonomy" id="13715"/>
    <lineage>
        <taxon>Eukaryota</taxon>
        <taxon>Viridiplantae</taxon>
        <taxon>Streptophyta</taxon>
        <taxon>Embryophyta</taxon>
        <taxon>Tracheophyta</taxon>
        <taxon>Spermatophyta</taxon>
        <taxon>Magnoliopsida</taxon>
        <taxon>Trochodendrales</taxon>
        <taxon>Trochodendraceae</taxon>
        <taxon>Tetracentron</taxon>
    </lineage>
</organism>